<keyword evidence="12" id="KW-1133">Transmembrane helix</keyword>
<dbReference type="GO" id="GO:0016036">
    <property type="term" value="P:cellular response to phosphate starvation"/>
    <property type="evidence" value="ECO:0007669"/>
    <property type="project" value="TreeGrafter"/>
</dbReference>
<evidence type="ECO:0000313" key="15">
    <source>
        <dbReference type="EMBL" id="NOU94457.1"/>
    </source>
</evidence>
<evidence type="ECO:0000256" key="10">
    <source>
        <dbReference type="ARBA" id="ARBA00023012"/>
    </source>
</evidence>
<keyword evidence="4" id="KW-1003">Cell membrane</keyword>
<dbReference type="SMART" id="SM00388">
    <property type="entry name" value="HisKA"/>
    <property type="match status" value="1"/>
</dbReference>
<evidence type="ECO:0000259" key="14">
    <source>
        <dbReference type="PROSITE" id="PS50885"/>
    </source>
</evidence>
<dbReference type="GO" id="GO:0005886">
    <property type="term" value="C:plasma membrane"/>
    <property type="evidence" value="ECO:0007669"/>
    <property type="project" value="UniProtKB-SubCell"/>
</dbReference>
<evidence type="ECO:0000256" key="2">
    <source>
        <dbReference type="ARBA" id="ARBA00004651"/>
    </source>
</evidence>
<keyword evidence="7" id="KW-0547">Nucleotide-binding</keyword>
<dbReference type="InterPro" id="IPR005467">
    <property type="entry name" value="His_kinase_dom"/>
</dbReference>
<dbReference type="InterPro" id="IPR003660">
    <property type="entry name" value="HAMP_dom"/>
</dbReference>
<keyword evidence="6" id="KW-0808">Transferase</keyword>
<dbReference type="SUPFAM" id="SSF47384">
    <property type="entry name" value="Homodimeric domain of signal transducing histidine kinase"/>
    <property type="match status" value="1"/>
</dbReference>
<evidence type="ECO:0000256" key="7">
    <source>
        <dbReference type="ARBA" id="ARBA00022741"/>
    </source>
</evidence>
<dbReference type="SMART" id="SM00304">
    <property type="entry name" value="HAMP"/>
    <property type="match status" value="1"/>
</dbReference>
<dbReference type="Pfam" id="PF00512">
    <property type="entry name" value="HisKA"/>
    <property type="match status" value="1"/>
</dbReference>
<keyword evidence="9" id="KW-0067">ATP-binding</keyword>
<comment type="catalytic activity">
    <reaction evidence="1">
        <text>ATP + protein L-histidine = ADP + protein N-phospho-L-histidine.</text>
        <dbReference type="EC" id="2.7.13.3"/>
    </reaction>
</comment>
<keyword evidence="11 12" id="KW-0472">Membrane</keyword>
<dbReference type="PROSITE" id="PS50885">
    <property type="entry name" value="HAMP"/>
    <property type="match status" value="1"/>
</dbReference>
<dbReference type="Pfam" id="PF02518">
    <property type="entry name" value="HATPase_c"/>
    <property type="match status" value="1"/>
</dbReference>
<comment type="caution">
    <text evidence="15">The sequence shown here is derived from an EMBL/GenBank/DDBJ whole genome shotgun (WGS) entry which is preliminary data.</text>
</comment>
<dbReference type="GO" id="GO:0004721">
    <property type="term" value="F:phosphoprotein phosphatase activity"/>
    <property type="evidence" value="ECO:0007669"/>
    <property type="project" value="TreeGrafter"/>
</dbReference>
<name>A0A972GVA0_9BACL</name>
<dbReference type="GO" id="GO:0005524">
    <property type="term" value="F:ATP binding"/>
    <property type="evidence" value="ECO:0007669"/>
    <property type="project" value="UniProtKB-KW"/>
</dbReference>
<protein>
    <recommendedName>
        <fullName evidence="3">histidine kinase</fullName>
        <ecNumber evidence="3">2.7.13.3</ecNumber>
    </recommendedName>
</protein>
<proteinExistence type="predicted"/>
<dbReference type="GO" id="GO:0000155">
    <property type="term" value="F:phosphorelay sensor kinase activity"/>
    <property type="evidence" value="ECO:0007669"/>
    <property type="project" value="InterPro"/>
</dbReference>
<comment type="subcellular location">
    <subcellularLocation>
        <location evidence="2">Cell membrane</location>
        <topology evidence="2">Multi-pass membrane protein</topology>
    </subcellularLocation>
</comment>
<keyword evidence="5" id="KW-0597">Phosphoprotein</keyword>
<dbReference type="InterPro" id="IPR003661">
    <property type="entry name" value="HisK_dim/P_dom"/>
</dbReference>
<evidence type="ECO:0000313" key="16">
    <source>
        <dbReference type="Proteomes" id="UP000641588"/>
    </source>
</evidence>
<feature type="transmembrane region" description="Helical" evidence="12">
    <location>
        <begin position="154"/>
        <end position="175"/>
    </location>
</feature>
<keyword evidence="16" id="KW-1185">Reference proteome</keyword>
<gene>
    <name evidence="15" type="ORF">GC093_14700</name>
</gene>
<dbReference type="InterPro" id="IPR004358">
    <property type="entry name" value="Sig_transdc_His_kin-like_C"/>
</dbReference>
<dbReference type="InterPro" id="IPR050351">
    <property type="entry name" value="BphY/WalK/GraS-like"/>
</dbReference>
<dbReference type="SUPFAM" id="SSF55874">
    <property type="entry name" value="ATPase domain of HSP90 chaperone/DNA topoisomerase II/histidine kinase"/>
    <property type="match status" value="1"/>
</dbReference>
<dbReference type="InterPro" id="IPR036890">
    <property type="entry name" value="HATPase_C_sf"/>
</dbReference>
<dbReference type="AlphaFoldDB" id="A0A972GVA0"/>
<evidence type="ECO:0000256" key="12">
    <source>
        <dbReference type="SAM" id="Phobius"/>
    </source>
</evidence>
<keyword evidence="10" id="KW-0902">Two-component regulatory system</keyword>
<dbReference type="InterPro" id="IPR036097">
    <property type="entry name" value="HisK_dim/P_sf"/>
</dbReference>
<dbReference type="RefSeq" id="WP_171652676.1">
    <property type="nucleotide sequence ID" value="NZ_WHOD01000056.1"/>
</dbReference>
<evidence type="ECO:0000256" key="8">
    <source>
        <dbReference type="ARBA" id="ARBA00022777"/>
    </source>
</evidence>
<dbReference type="InterPro" id="IPR003594">
    <property type="entry name" value="HATPase_dom"/>
</dbReference>
<sequence length="476" mass="54872">MGRMLRKMNVILFLTLQTCFLLIILIIAYGYHFNWENVFERYQQDQLKVNAYKLIDDMRNEELSIGPYSEEQLAWLTRRANLYGMLVRYGENTKSIWFDMFSRIGDMKEAVVQEYPVVAKGEMQGTLSVAYLKSLNEIDPTVIAYQKMMQTRSALLIAVILSVSVLVSFFVARLLSAHLQRLQETASKIRLGNWEVQAAVRGPEEVRRLALTLNELSKELKKQEDWRKHLMEDLTHELRTPLTSMLSQLEAMIDGIYEINLEWLQQVYDELIRLTRLITDMEKLSEAEAAVFTVNAKRMDMMALTQNVYRNFQQMAQSKGVRLEFMQTHTPCYAEVDRDKMIQVISNIVSNAIKYTDAGGKVILGVDWTAEYTVVYCLDTGIGIGSTDLPYIFNRLFRVDKSRSRFSGGVGLGLSIVKALVEAHNGKIEIESELNRGSLFRIIIPNVYKSLDPLTWRYEEYRMERSPYSTNLTGGD</sequence>
<dbReference type="PANTHER" id="PTHR45453">
    <property type="entry name" value="PHOSPHATE REGULON SENSOR PROTEIN PHOR"/>
    <property type="match status" value="1"/>
</dbReference>
<dbReference type="PROSITE" id="PS50109">
    <property type="entry name" value="HIS_KIN"/>
    <property type="match status" value="1"/>
</dbReference>
<feature type="domain" description="Histidine kinase" evidence="13">
    <location>
        <begin position="233"/>
        <end position="448"/>
    </location>
</feature>
<evidence type="ECO:0000259" key="13">
    <source>
        <dbReference type="PROSITE" id="PS50109"/>
    </source>
</evidence>
<dbReference type="EMBL" id="WHOD01000056">
    <property type="protein sequence ID" value="NOU94457.1"/>
    <property type="molecule type" value="Genomic_DNA"/>
</dbReference>
<keyword evidence="8" id="KW-0418">Kinase</keyword>
<dbReference type="Gene3D" id="6.10.340.10">
    <property type="match status" value="1"/>
</dbReference>
<accession>A0A972GVA0</accession>
<dbReference type="Gene3D" id="1.10.287.130">
    <property type="match status" value="1"/>
</dbReference>
<evidence type="ECO:0000256" key="6">
    <source>
        <dbReference type="ARBA" id="ARBA00022679"/>
    </source>
</evidence>
<dbReference type="Gene3D" id="3.30.565.10">
    <property type="entry name" value="Histidine kinase-like ATPase, C-terminal domain"/>
    <property type="match status" value="1"/>
</dbReference>
<dbReference type="FunFam" id="3.30.565.10:FF:000037">
    <property type="entry name" value="Hybrid sensor histidine kinase/response regulator"/>
    <property type="match status" value="1"/>
</dbReference>
<dbReference type="Pfam" id="PF00672">
    <property type="entry name" value="HAMP"/>
    <property type="match status" value="1"/>
</dbReference>
<evidence type="ECO:0000256" key="4">
    <source>
        <dbReference type="ARBA" id="ARBA00022475"/>
    </source>
</evidence>
<evidence type="ECO:0000256" key="11">
    <source>
        <dbReference type="ARBA" id="ARBA00023136"/>
    </source>
</evidence>
<dbReference type="EC" id="2.7.13.3" evidence="3"/>
<evidence type="ECO:0000256" key="5">
    <source>
        <dbReference type="ARBA" id="ARBA00022553"/>
    </source>
</evidence>
<dbReference type="Proteomes" id="UP000641588">
    <property type="component" value="Unassembled WGS sequence"/>
</dbReference>
<evidence type="ECO:0000256" key="9">
    <source>
        <dbReference type="ARBA" id="ARBA00022840"/>
    </source>
</evidence>
<dbReference type="CDD" id="cd00082">
    <property type="entry name" value="HisKA"/>
    <property type="match status" value="1"/>
</dbReference>
<evidence type="ECO:0000256" key="3">
    <source>
        <dbReference type="ARBA" id="ARBA00012438"/>
    </source>
</evidence>
<keyword evidence="12" id="KW-0812">Transmembrane</keyword>
<dbReference type="SMART" id="SM00387">
    <property type="entry name" value="HATPase_c"/>
    <property type="match status" value="1"/>
</dbReference>
<dbReference type="PRINTS" id="PR00344">
    <property type="entry name" value="BCTRLSENSOR"/>
</dbReference>
<feature type="domain" description="HAMP" evidence="14">
    <location>
        <begin position="173"/>
        <end position="225"/>
    </location>
</feature>
<organism evidence="15 16">
    <name type="scientific">Paenibacillus foliorum</name>
    <dbReference type="NCBI Taxonomy" id="2654974"/>
    <lineage>
        <taxon>Bacteria</taxon>
        <taxon>Bacillati</taxon>
        <taxon>Bacillota</taxon>
        <taxon>Bacilli</taxon>
        <taxon>Bacillales</taxon>
        <taxon>Paenibacillaceae</taxon>
        <taxon>Paenibacillus</taxon>
    </lineage>
</organism>
<reference evidence="15" key="1">
    <citation type="submission" date="2019-10" db="EMBL/GenBank/DDBJ databases">
        <title>Description of Paenibacillus glebae sp. nov.</title>
        <authorList>
            <person name="Carlier A."/>
            <person name="Qi S."/>
        </authorList>
    </citation>
    <scope>NUCLEOTIDE SEQUENCE</scope>
    <source>
        <strain evidence="15">LMG 31456</strain>
    </source>
</reference>
<dbReference type="PANTHER" id="PTHR45453:SF1">
    <property type="entry name" value="PHOSPHATE REGULON SENSOR PROTEIN PHOR"/>
    <property type="match status" value="1"/>
</dbReference>
<evidence type="ECO:0000256" key="1">
    <source>
        <dbReference type="ARBA" id="ARBA00000085"/>
    </source>
</evidence>